<dbReference type="Gene3D" id="3.40.50.1860">
    <property type="match status" value="2"/>
</dbReference>
<accession>E5Y828</accession>
<dbReference type="GO" id="GO:0071555">
    <property type="term" value="P:cell wall organization"/>
    <property type="evidence" value="ECO:0007669"/>
    <property type="project" value="UniProtKB-KW"/>
</dbReference>
<dbReference type="GO" id="GO:0009252">
    <property type="term" value="P:peptidoglycan biosynthetic process"/>
    <property type="evidence" value="ECO:0007669"/>
    <property type="project" value="UniProtKB-UniRule"/>
</dbReference>
<keyword evidence="9" id="KW-1185">Reference proteome</keyword>
<proteinExistence type="inferred from homology"/>
<dbReference type="PANTHER" id="PTHR21198:SF2">
    <property type="entry name" value="GLUTAMATE RACEMASE"/>
    <property type="match status" value="1"/>
</dbReference>
<dbReference type="eggNOG" id="COG0796">
    <property type="taxonomic scope" value="Bacteria"/>
</dbReference>
<dbReference type="EMBL" id="ADCP02000001">
    <property type="protein sequence ID" value="EFV43835.1"/>
    <property type="molecule type" value="Genomic_DNA"/>
</dbReference>
<keyword evidence="4 7" id="KW-0573">Peptidoglycan synthesis</keyword>
<gene>
    <name evidence="7" type="primary">murI</name>
    <name evidence="8" type="ORF">HMPREF0179_02343</name>
</gene>
<dbReference type="PANTHER" id="PTHR21198">
    <property type="entry name" value="GLUTAMATE RACEMASE"/>
    <property type="match status" value="1"/>
</dbReference>
<comment type="function">
    <text evidence="7">Provides the (R)-glutamate required for cell wall biosynthesis.</text>
</comment>
<evidence type="ECO:0000256" key="4">
    <source>
        <dbReference type="ARBA" id="ARBA00022984"/>
    </source>
</evidence>
<comment type="similarity">
    <text evidence="7">Belongs to the aspartate/glutamate racemases family.</text>
</comment>
<reference evidence="8 9" key="2">
    <citation type="submission" date="2013-04" db="EMBL/GenBank/DDBJ databases">
        <title>The Genome Sequence of Bilophila wadsworthia 3_1_6.</title>
        <authorList>
            <consortium name="The Broad Institute Genomics Platform"/>
            <person name="Earl A."/>
            <person name="Ward D."/>
            <person name="Feldgarden M."/>
            <person name="Gevers D."/>
            <person name="Sibley C."/>
            <person name="Strauss J."/>
            <person name="Allen-Vercoe E."/>
            <person name="Walker B."/>
            <person name="Young S."/>
            <person name="Zeng Q."/>
            <person name="Gargeya S."/>
            <person name="Fitzgerald M."/>
            <person name="Haas B."/>
            <person name="Abouelleil A."/>
            <person name="Allen A.W."/>
            <person name="Alvarado L."/>
            <person name="Arachchi H.M."/>
            <person name="Berlin A.M."/>
            <person name="Chapman S.B."/>
            <person name="Gainer-Dewar J."/>
            <person name="Goldberg J."/>
            <person name="Griggs A."/>
            <person name="Gujja S."/>
            <person name="Hansen M."/>
            <person name="Howarth C."/>
            <person name="Imamovic A."/>
            <person name="Ireland A."/>
            <person name="Larimer J."/>
            <person name="McCowan C."/>
            <person name="Murphy C."/>
            <person name="Pearson M."/>
            <person name="Poon T.W."/>
            <person name="Priest M."/>
            <person name="Roberts A."/>
            <person name="Saif S."/>
            <person name="Shea T."/>
            <person name="Sisk P."/>
            <person name="Sykes S."/>
            <person name="Wortman J."/>
            <person name="Nusbaum C."/>
            <person name="Birren B."/>
        </authorList>
    </citation>
    <scope>NUCLEOTIDE SEQUENCE [LARGE SCALE GENOMIC DNA]</scope>
    <source>
        <strain evidence="8 9">3_1_6</strain>
    </source>
</reference>
<protein>
    <recommendedName>
        <fullName evidence="2 7">Glutamate racemase</fullName>
        <ecNumber evidence="2 7">5.1.1.3</ecNumber>
    </recommendedName>
</protein>
<feature type="binding site" evidence="7">
    <location>
        <begin position="49"/>
        <end position="50"/>
    </location>
    <ligand>
        <name>substrate</name>
    </ligand>
</feature>
<dbReference type="GO" id="GO:0008881">
    <property type="term" value="F:glutamate racemase activity"/>
    <property type="evidence" value="ECO:0007669"/>
    <property type="project" value="UniProtKB-UniRule"/>
</dbReference>
<dbReference type="GeneID" id="78085485"/>
<sequence length="296" mass="31900">MTTEQCGQDQLPIGLFDSGVGGLTVLDAMRRLMPGEDYLFLGDTARVPYGAKSQKTIVRYSLQAAAKLIGQRIKLLVIACNTATAAALPALRETWPDMPIIGVIEPGSRAACEASPSGDIAVIATESTIRSGAYAEAILRRRPEAQVRSLACPLFVPLAEEGWFDGPIAEGVVSRYLEPLFEKSPAPDCLVLGCTHYPMLAAAIRKVVGPEVHIVDSAATTAEVVKRRLADKGLAHPQAGRTGRIRFFITDDPQRFTRTGSLFLNMTITDSDVRLVDLENVPLPDAAETPTQRKSS</sequence>
<feature type="active site" description="Proton donor/acceptor" evidence="7">
    <location>
        <position position="194"/>
    </location>
</feature>
<organism evidence="8 9">
    <name type="scientific">Bilophila wadsworthia (strain 3_1_6)</name>
    <dbReference type="NCBI Taxonomy" id="563192"/>
    <lineage>
        <taxon>Bacteria</taxon>
        <taxon>Pseudomonadati</taxon>
        <taxon>Thermodesulfobacteriota</taxon>
        <taxon>Desulfovibrionia</taxon>
        <taxon>Desulfovibrionales</taxon>
        <taxon>Desulfovibrionaceae</taxon>
        <taxon>Bilophila</taxon>
    </lineage>
</organism>
<dbReference type="Pfam" id="PF01177">
    <property type="entry name" value="Asp_Glu_race"/>
    <property type="match status" value="1"/>
</dbReference>
<dbReference type="PROSITE" id="PS00923">
    <property type="entry name" value="ASP_GLU_RACEMASE_1"/>
    <property type="match status" value="1"/>
</dbReference>
<dbReference type="FunFam" id="3.40.50.1860:FF:000001">
    <property type="entry name" value="Glutamate racemase"/>
    <property type="match status" value="1"/>
</dbReference>
<keyword evidence="3 7" id="KW-0133">Cell shape</keyword>
<dbReference type="HAMAP" id="MF_00258">
    <property type="entry name" value="Glu_racemase"/>
    <property type="match status" value="1"/>
</dbReference>
<evidence type="ECO:0000256" key="2">
    <source>
        <dbReference type="ARBA" id="ARBA00013090"/>
    </source>
</evidence>
<dbReference type="InterPro" id="IPR033134">
    <property type="entry name" value="Asp/Glu_racemase_AS_2"/>
</dbReference>
<evidence type="ECO:0000256" key="7">
    <source>
        <dbReference type="HAMAP-Rule" id="MF_00258"/>
    </source>
</evidence>
<evidence type="ECO:0000256" key="6">
    <source>
        <dbReference type="ARBA" id="ARBA00023316"/>
    </source>
</evidence>
<dbReference type="InterPro" id="IPR015942">
    <property type="entry name" value="Asp/Glu/hydantoin_racemase"/>
</dbReference>
<dbReference type="NCBIfam" id="TIGR00067">
    <property type="entry name" value="glut_race"/>
    <property type="match status" value="1"/>
</dbReference>
<dbReference type="InterPro" id="IPR018187">
    <property type="entry name" value="Asp/Glu_racemase_AS_1"/>
</dbReference>
<keyword evidence="6 7" id="KW-0961">Cell wall biogenesis/degradation</keyword>
<reference evidence="8 9" key="1">
    <citation type="submission" date="2010-10" db="EMBL/GenBank/DDBJ databases">
        <authorList>
            <consortium name="The Broad Institute Genome Sequencing Platform"/>
            <person name="Ward D."/>
            <person name="Earl A."/>
            <person name="Feldgarden M."/>
            <person name="Young S.K."/>
            <person name="Gargeya S."/>
            <person name="Zeng Q."/>
            <person name="Alvarado L."/>
            <person name="Berlin A."/>
            <person name="Bochicchio J."/>
            <person name="Chapman S.B."/>
            <person name="Chen Z."/>
            <person name="Freedman E."/>
            <person name="Gellesch M."/>
            <person name="Goldberg J."/>
            <person name="Griggs A."/>
            <person name="Gujja S."/>
            <person name="Heilman E."/>
            <person name="Heiman D."/>
            <person name="Howarth C."/>
            <person name="Mehta T."/>
            <person name="Neiman D."/>
            <person name="Pearson M."/>
            <person name="Roberts A."/>
            <person name="Saif S."/>
            <person name="Shea T."/>
            <person name="Shenoy N."/>
            <person name="Sisk P."/>
            <person name="Stolte C."/>
            <person name="Sykes S."/>
            <person name="White J."/>
            <person name="Yandava C."/>
            <person name="Allen-Vercoe E."/>
            <person name="Sibley C."/>
            <person name="Ambrose C.E."/>
            <person name="Strauss J."/>
            <person name="Daigneault M."/>
            <person name="Haas B."/>
            <person name="Nusbaum C."/>
            <person name="Birren B."/>
        </authorList>
    </citation>
    <scope>NUCLEOTIDE SEQUENCE [LARGE SCALE GENOMIC DNA]</scope>
    <source>
        <strain evidence="8 9">3_1_6</strain>
    </source>
</reference>
<comment type="caution">
    <text evidence="8">The sequence shown here is derived from an EMBL/GenBank/DDBJ whole genome shotgun (WGS) entry which is preliminary data.</text>
</comment>
<dbReference type="OrthoDB" id="9801055at2"/>
<dbReference type="Proteomes" id="UP000006034">
    <property type="component" value="Unassembled WGS sequence"/>
</dbReference>
<dbReference type="SUPFAM" id="SSF53681">
    <property type="entry name" value="Aspartate/glutamate racemase"/>
    <property type="match status" value="2"/>
</dbReference>
<evidence type="ECO:0000313" key="8">
    <source>
        <dbReference type="EMBL" id="EFV43835.1"/>
    </source>
</evidence>
<dbReference type="PROSITE" id="PS00924">
    <property type="entry name" value="ASP_GLU_RACEMASE_2"/>
    <property type="match status" value="1"/>
</dbReference>
<keyword evidence="5 7" id="KW-0413">Isomerase</keyword>
<evidence type="ECO:0000313" key="9">
    <source>
        <dbReference type="Proteomes" id="UP000006034"/>
    </source>
</evidence>
<dbReference type="UniPathway" id="UPA00219"/>
<dbReference type="EC" id="5.1.1.3" evidence="2 7"/>
<dbReference type="RefSeq" id="WP_005028178.1">
    <property type="nucleotide sequence ID" value="NZ_KE150238.1"/>
</dbReference>
<dbReference type="InterPro" id="IPR001920">
    <property type="entry name" value="Asp/Glu_race"/>
</dbReference>
<dbReference type="STRING" id="563192.HMPREF0179_02343"/>
<dbReference type="InterPro" id="IPR004391">
    <property type="entry name" value="Glu_race"/>
</dbReference>
<comment type="pathway">
    <text evidence="7">Cell wall biogenesis; peptidoglycan biosynthesis.</text>
</comment>
<name>E5Y828_BILW3</name>
<feature type="binding site" evidence="7">
    <location>
        <begin position="81"/>
        <end position="82"/>
    </location>
    <ligand>
        <name>substrate</name>
    </ligand>
</feature>
<evidence type="ECO:0000256" key="3">
    <source>
        <dbReference type="ARBA" id="ARBA00022960"/>
    </source>
</evidence>
<evidence type="ECO:0000256" key="5">
    <source>
        <dbReference type="ARBA" id="ARBA00023235"/>
    </source>
</evidence>
<dbReference type="AlphaFoldDB" id="E5Y828"/>
<feature type="binding site" evidence="7">
    <location>
        <begin position="17"/>
        <end position="18"/>
    </location>
    <ligand>
        <name>substrate</name>
    </ligand>
</feature>
<dbReference type="GO" id="GO:0008360">
    <property type="term" value="P:regulation of cell shape"/>
    <property type="evidence" value="ECO:0007669"/>
    <property type="project" value="UniProtKB-KW"/>
</dbReference>
<feature type="active site" description="Proton donor/acceptor" evidence="7">
    <location>
        <position position="80"/>
    </location>
</feature>
<dbReference type="HOGENOM" id="CLU_052344_0_0_7"/>
<comment type="catalytic activity">
    <reaction evidence="1 7">
        <text>L-glutamate = D-glutamate</text>
        <dbReference type="Rhea" id="RHEA:12813"/>
        <dbReference type="ChEBI" id="CHEBI:29985"/>
        <dbReference type="ChEBI" id="CHEBI:29986"/>
        <dbReference type="EC" id="5.1.1.3"/>
    </reaction>
</comment>
<evidence type="ECO:0000256" key="1">
    <source>
        <dbReference type="ARBA" id="ARBA00001602"/>
    </source>
</evidence>
<feature type="binding site" evidence="7">
    <location>
        <begin position="195"/>
        <end position="196"/>
    </location>
    <ligand>
        <name>substrate</name>
    </ligand>
</feature>